<dbReference type="Proteomes" id="UP000703269">
    <property type="component" value="Unassembled WGS sequence"/>
</dbReference>
<organism evidence="2 3">
    <name type="scientific">Phanerochaete sordida</name>
    <dbReference type="NCBI Taxonomy" id="48140"/>
    <lineage>
        <taxon>Eukaryota</taxon>
        <taxon>Fungi</taxon>
        <taxon>Dikarya</taxon>
        <taxon>Basidiomycota</taxon>
        <taxon>Agaricomycotina</taxon>
        <taxon>Agaricomycetes</taxon>
        <taxon>Polyporales</taxon>
        <taxon>Phanerochaetaceae</taxon>
        <taxon>Phanerochaete</taxon>
    </lineage>
</organism>
<comment type="caution">
    <text evidence="2">The sequence shown here is derived from an EMBL/GenBank/DDBJ whole genome shotgun (WGS) entry which is preliminary data.</text>
</comment>
<sequence length="145" mass="15717">MSRICQCGIYCKELTPLSALAYLAHQKEVLARGGSVLPSYEPATPALRAYFARKSIENGATGSQPWTLPLGTGQQRTGKQRKAAKGTETPPPKREHLCSPAGDDPGGPADNDVAHQQDPGVVLDMDRVQRLEVEQDEVRYSGCKK</sequence>
<feature type="compositionally biased region" description="Polar residues" evidence="1">
    <location>
        <begin position="59"/>
        <end position="77"/>
    </location>
</feature>
<evidence type="ECO:0000313" key="3">
    <source>
        <dbReference type="Proteomes" id="UP000703269"/>
    </source>
</evidence>
<evidence type="ECO:0000313" key="2">
    <source>
        <dbReference type="EMBL" id="GJF00965.1"/>
    </source>
</evidence>
<feature type="region of interest" description="Disordered" evidence="1">
    <location>
        <begin position="59"/>
        <end position="124"/>
    </location>
</feature>
<keyword evidence="3" id="KW-1185">Reference proteome</keyword>
<dbReference type="AlphaFoldDB" id="A0A9P3GVB9"/>
<accession>A0A9P3GVB9</accession>
<dbReference type="EMBL" id="BPQB01000266">
    <property type="protein sequence ID" value="GJF00965.1"/>
    <property type="molecule type" value="Genomic_DNA"/>
</dbReference>
<gene>
    <name evidence="2" type="ORF">PsYK624_172690</name>
</gene>
<name>A0A9P3GVB9_9APHY</name>
<evidence type="ECO:0000256" key="1">
    <source>
        <dbReference type="SAM" id="MobiDB-lite"/>
    </source>
</evidence>
<proteinExistence type="predicted"/>
<protein>
    <submittedName>
        <fullName evidence="2">Uncharacterized protein</fullName>
    </submittedName>
</protein>
<feature type="compositionally biased region" description="Low complexity" evidence="1">
    <location>
        <begin position="100"/>
        <end position="110"/>
    </location>
</feature>
<reference evidence="2 3" key="1">
    <citation type="submission" date="2021-08" db="EMBL/GenBank/DDBJ databases">
        <title>Draft Genome Sequence of Phanerochaete sordida strain YK-624.</title>
        <authorList>
            <person name="Mori T."/>
            <person name="Dohra H."/>
            <person name="Suzuki T."/>
            <person name="Kawagishi H."/>
            <person name="Hirai H."/>
        </authorList>
    </citation>
    <scope>NUCLEOTIDE SEQUENCE [LARGE SCALE GENOMIC DNA]</scope>
    <source>
        <strain evidence="2 3">YK-624</strain>
    </source>
</reference>